<evidence type="ECO:0000259" key="3">
    <source>
        <dbReference type="Pfam" id="PF14417"/>
    </source>
</evidence>
<dbReference type="RefSeq" id="WP_344558983.1">
    <property type="nucleotide sequence ID" value="NZ_BAAANS010000097.1"/>
</dbReference>
<proteinExistence type="predicted"/>
<keyword evidence="4" id="KW-0808">Transferase</keyword>
<feature type="domain" description="Histidine kinase/HSP90-like ATPase" evidence="2">
    <location>
        <begin position="207"/>
        <end position="315"/>
    </location>
</feature>
<evidence type="ECO:0000313" key="5">
    <source>
        <dbReference type="Proteomes" id="UP001500897"/>
    </source>
</evidence>
<dbReference type="PANTHER" id="PTHR35526:SF3">
    <property type="entry name" value="ANTI-SIGMA-F FACTOR RSBW"/>
    <property type="match status" value="1"/>
</dbReference>
<name>A0ABN2Y9K1_9ACTN</name>
<sequence length="321" mass="34904">MSENSTTRPEAPAHDSAFRHELYPYDGDAQFLDGAMSFIHDAHAGSELVLVAVAEPKERMLRTELEGTDAAEGVTFLDTAALGRNPGRLIPAWREWVSKAAEGHPVRGISESVWSEPSPAESGEFGYHEWLLNLAFAQSPAWWLLCPYDTAALEPAALESARRCHPMLLSGGAHGPNGSYVQEPYAFPELAPAADHHQELPYQRGMLAAVRAHVTACAVRHGLEGTRLRELLIAACEIAGNSIKHGGGRGVLRTWVEGADLICEFHDAGHLQDPLVGRLRPTIDQVGGRGLWLVQQLCDLVQIRSTAQAGTTVRLHTRLLG</sequence>
<accession>A0ABN2Y9K1</accession>
<dbReference type="NCBIfam" id="NF041045">
    <property type="entry name" value="RsbA_anti_sig"/>
    <property type="match status" value="1"/>
</dbReference>
<dbReference type="SUPFAM" id="SSF55874">
    <property type="entry name" value="ATPase domain of HSP90 chaperone/DNA topoisomerase II/histidine kinase"/>
    <property type="match status" value="1"/>
</dbReference>
<gene>
    <name evidence="4" type="ORF">GCM10009759_75360</name>
</gene>
<evidence type="ECO:0000256" key="1">
    <source>
        <dbReference type="ARBA" id="ARBA00022527"/>
    </source>
</evidence>
<evidence type="ECO:0000259" key="2">
    <source>
        <dbReference type="Pfam" id="PF13581"/>
    </source>
</evidence>
<keyword evidence="5" id="KW-1185">Reference proteome</keyword>
<dbReference type="InterPro" id="IPR047718">
    <property type="entry name" value="RsbA-like_anti_sig"/>
</dbReference>
<dbReference type="PANTHER" id="PTHR35526">
    <property type="entry name" value="ANTI-SIGMA-F FACTOR RSBW-RELATED"/>
    <property type="match status" value="1"/>
</dbReference>
<dbReference type="Proteomes" id="UP001500897">
    <property type="component" value="Unassembled WGS sequence"/>
</dbReference>
<keyword evidence="4" id="KW-0418">Kinase</keyword>
<dbReference type="GO" id="GO:0016301">
    <property type="term" value="F:kinase activity"/>
    <property type="evidence" value="ECO:0007669"/>
    <property type="project" value="UniProtKB-KW"/>
</dbReference>
<dbReference type="Gene3D" id="3.30.565.10">
    <property type="entry name" value="Histidine kinase-like ATPase, C-terminal domain"/>
    <property type="match status" value="1"/>
</dbReference>
<dbReference type="InterPro" id="IPR036890">
    <property type="entry name" value="HATPase_C_sf"/>
</dbReference>
<keyword evidence="1" id="KW-0723">Serine/threonine-protein kinase</keyword>
<dbReference type="Pfam" id="PF13581">
    <property type="entry name" value="HATPase_c_2"/>
    <property type="match status" value="1"/>
</dbReference>
<dbReference type="Pfam" id="PF14417">
    <property type="entry name" value="MEDS"/>
    <property type="match status" value="1"/>
</dbReference>
<dbReference type="InterPro" id="IPR025847">
    <property type="entry name" value="MEDS_domain"/>
</dbReference>
<dbReference type="EMBL" id="BAAANS010000097">
    <property type="protein sequence ID" value="GAA2123956.1"/>
    <property type="molecule type" value="Genomic_DNA"/>
</dbReference>
<feature type="domain" description="MEDS" evidence="3">
    <location>
        <begin position="19"/>
        <end position="166"/>
    </location>
</feature>
<organism evidence="4 5">
    <name type="scientific">Kitasatospora saccharophila</name>
    <dbReference type="NCBI Taxonomy" id="407973"/>
    <lineage>
        <taxon>Bacteria</taxon>
        <taxon>Bacillati</taxon>
        <taxon>Actinomycetota</taxon>
        <taxon>Actinomycetes</taxon>
        <taxon>Kitasatosporales</taxon>
        <taxon>Streptomycetaceae</taxon>
        <taxon>Kitasatospora</taxon>
    </lineage>
</organism>
<dbReference type="InterPro" id="IPR050267">
    <property type="entry name" value="Anti-sigma-factor_SerPK"/>
</dbReference>
<protein>
    <submittedName>
        <fullName evidence="4">Sensor histidine kinase</fullName>
    </submittedName>
</protein>
<comment type="caution">
    <text evidence="4">The sequence shown here is derived from an EMBL/GenBank/DDBJ whole genome shotgun (WGS) entry which is preliminary data.</text>
</comment>
<dbReference type="InterPro" id="IPR003594">
    <property type="entry name" value="HATPase_dom"/>
</dbReference>
<evidence type="ECO:0000313" key="4">
    <source>
        <dbReference type="EMBL" id="GAA2123956.1"/>
    </source>
</evidence>
<reference evidence="4 5" key="1">
    <citation type="journal article" date="2019" name="Int. J. Syst. Evol. Microbiol.">
        <title>The Global Catalogue of Microorganisms (GCM) 10K type strain sequencing project: providing services to taxonomists for standard genome sequencing and annotation.</title>
        <authorList>
            <consortium name="The Broad Institute Genomics Platform"/>
            <consortium name="The Broad Institute Genome Sequencing Center for Infectious Disease"/>
            <person name="Wu L."/>
            <person name="Ma J."/>
        </authorList>
    </citation>
    <scope>NUCLEOTIDE SEQUENCE [LARGE SCALE GENOMIC DNA]</scope>
    <source>
        <strain evidence="4 5">JCM 14559</strain>
    </source>
</reference>
<dbReference type="CDD" id="cd16936">
    <property type="entry name" value="HATPase_RsbW-like"/>
    <property type="match status" value="1"/>
</dbReference>